<organism evidence="1 2">
    <name type="scientific">Streblomastix strix</name>
    <dbReference type="NCBI Taxonomy" id="222440"/>
    <lineage>
        <taxon>Eukaryota</taxon>
        <taxon>Metamonada</taxon>
        <taxon>Preaxostyla</taxon>
        <taxon>Oxymonadida</taxon>
        <taxon>Streblomastigidae</taxon>
        <taxon>Streblomastix</taxon>
    </lineage>
</organism>
<sequence>NHVRGPGRFQLMGIQNRTKEEIHTLEIFPRTLTEVTLHPQPNM</sequence>
<evidence type="ECO:0000313" key="1">
    <source>
        <dbReference type="EMBL" id="KAA6369989.1"/>
    </source>
</evidence>
<dbReference type="AlphaFoldDB" id="A0A5J4UHH0"/>
<gene>
    <name evidence="1" type="ORF">EZS28_034482</name>
</gene>
<name>A0A5J4UHH0_9EUKA</name>
<evidence type="ECO:0000313" key="2">
    <source>
        <dbReference type="Proteomes" id="UP000324800"/>
    </source>
</evidence>
<protein>
    <submittedName>
        <fullName evidence="1">Uncharacterized protein</fullName>
    </submittedName>
</protein>
<proteinExistence type="predicted"/>
<dbReference type="EMBL" id="SNRW01015828">
    <property type="protein sequence ID" value="KAA6369989.1"/>
    <property type="molecule type" value="Genomic_DNA"/>
</dbReference>
<accession>A0A5J4UHH0</accession>
<feature type="non-terminal residue" evidence="1">
    <location>
        <position position="1"/>
    </location>
</feature>
<reference evidence="1 2" key="1">
    <citation type="submission" date="2019-03" db="EMBL/GenBank/DDBJ databases">
        <title>Single cell metagenomics reveals metabolic interactions within the superorganism composed of flagellate Streblomastix strix and complex community of Bacteroidetes bacteria on its surface.</title>
        <authorList>
            <person name="Treitli S.C."/>
            <person name="Kolisko M."/>
            <person name="Husnik F."/>
            <person name="Keeling P."/>
            <person name="Hampl V."/>
        </authorList>
    </citation>
    <scope>NUCLEOTIDE SEQUENCE [LARGE SCALE GENOMIC DNA]</scope>
    <source>
        <strain evidence="1">ST1C</strain>
    </source>
</reference>
<dbReference type="Proteomes" id="UP000324800">
    <property type="component" value="Unassembled WGS sequence"/>
</dbReference>
<comment type="caution">
    <text evidence="1">The sequence shown here is derived from an EMBL/GenBank/DDBJ whole genome shotgun (WGS) entry which is preliminary data.</text>
</comment>